<sequence>MAVQGGEERESGKGAAPAVVSGGEAGPPGRRTARGHPLLRGGWRRDRYTHGMRPAQMEALRAMCGALIPSLPADADAGRGDPPGGKDLERFYLASAADSTIPDEVAELMVNWSASIRTPEEVTQEWAREHGLPVFASPGYAQAMDAVCARLGVTDGCQEEGFQNKVVRRGCEALGLCADAVPRNSSDAHFCGSCNFGCPTGDKRGTDTTWLVDAVARGAVILTGCKAEYFVLEKNHSSGSGSGRGKKCVGLVATCASNGVTKKLRIEAKVSIAACGALMTPPLLRRSGLKNRHIGSNLHLHPVSMAWGYFPENKQDPPLSGKCYEGGIITSMHRVTDRTIIETPALGPGAFAAMVPWESGRDMKERMRRYSRTAHAFALVRDRGVGFVDGEGRVRFTPSREDVDELRNGLRRVLRILVAAGAAEVGTHRSDGLRLRCKGLRDEDLEGFLDEVTIEKGPMHSRVDKWALHCSAHQMGSCRMGSSPKDGAVDGRGESWEAEGLYVCDGSLLPTAVGVNPMITIQSIAFCLSKGIAETMAQGQGKGQ</sequence>
<protein>
    <recommendedName>
        <fullName evidence="9">Long-chain-alcohol oxidase</fullName>
    </recommendedName>
</protein>
<evidence type="ECO:0000259" key="7">
    <source>
        <dbReference type="Pfam" id="PF05199"/>
    </source>
</evidence>
<dbReference type="EMBL" id="BT085723">
    <property type="protein sequence ID" value="ACR36076.1"/>
    <property type="molecule type" value="mRNA"/>
</dbReference>
<name>C4J4H6_MAIZE</name>
<dbReference type="SUPFAM" id="SSF51905">
    <property type="entry name" value="FAD/NAD(P)-binding domain"/>
    <property type="match status" value="1"/>
</dbReference>
<accession>C4J4H6</accession>
<proteinExistence type="evidence at transcript level"/>
<evidence type="ECO:0000256" key="2">
    <source>
        <dbReference type="ARBA" id="ARBA00022630"/>
    </source>
</evidence>
<organism evidence="8">
    <name type="scientific">Zea mays</name>
    <name type="common">Maize</name>
    <dbReference type="NCBI Taxonomy" id="4577"/>
    <lineage>
        <taxon>Eukaryota</taxon>
        <taxon>Viridiplantae</taxon>
        <taxon>Streptophyta</taxon>
        <taxon>Embryophyta</taxon>
        <taxon>Tracheophyta</taxon>
        <taxon>Spermatophyta</taxon>
        <taxon>Magnoliopsida</taxon>
        <taxon>Liliopsida</taxon>
        <taxon>Poales</taxon>
        <taxon>Poaceae</taxon>
        <taxon>PACMAD clade</taxon>
        <taxon>Panicoideae</taxon>
        <taxon>Andropogonodae</taxon>
        <taxon>Andropogoneae</taxon>
        <taxon>Tripsacinae</taxon>
        <taxon>Zea</taxon>
    </lineage>
</organism>
<dbReference type="PANTHER" id="PTHR46056">
    <property type="entry name" value="LONG-CHAIN-ALCOHOL OXIDASE"/>
    <property type="match status" value="1"/>
</dbReference>
<keyword evidence="3" id="KW-0274">FAD</keyword>
<evidence type="ECO:0000256" key="1">
    <source>
        <dbReference type="ARBA" id="ARBA00010790"/>
    </source>
</evidence>
<keyword evidence="2" id="KW-0285">Flavoprotein</keyword>
<reference evidence="8" key="1">
    <citation type="journal article" date="2009" name="PLoS Genet.">
        <title>Sequencing, mapping, and analysis of 27,455 maize full-length cDNAs.</title>
        <authorList>
            <person name="Soderlund C."/>
            <person name="Descour A."/>
            <person name="Kudrna D."/>
            <person name="Bomhoff M."/>
            <person name="Boyd L."/>
            <person name="Currie J."/>
            <person name="Angelova A."/>
            <person name="Collura K."/>
            <person name="Wissotski M."/>
            <person name="Ashley E."/>
            <person name="Morrow D."/>
            <person name="Fernandes J."/>
            <person name="Walbot V."/>
            <person name="Yu Y."/>
        </authorList>
    </citation>
    <scope>NUCLEOTIDE SEQUENCE</scope>
    <source>
        <strain evidence="8">B73</strain>
    </source>
</reference>
<evidence type="ECO:0000256" key="3">
    <source>
        <dbReference type="ARBA" id="ARBA00022827"/>
    </source>
</evidence>
<dbReference type="GO" id="GO:0016614">
    <property type="term" value="F:oxidoreductase activity, acting on CH-OH group of donors"/>
    <property type="evidence" value="ECO:0007669"/>
    <property type="project" value="InterPro"/>
</dbReference>
<dbReference type="Pfam" id="PF00732">
    <property type="entry name" value="GMC_oxred_N"/>
    <property type="match status" value="1"/>
</dbReference>
<comment type="similarity">
    <text evidence="1">Belongs to the GMC oxidoreductase family.</text>
</comment>
<feature type="region of interest" description="Disordered" evidence="5">
    <location>
        <begin position="1"/>
        <end position="49"/>
    </location>
</feature>
<evidence type="ECO:0000313" key="8">
    <source>
        <dbReference type="EMBL" id="ACR36076.1"/>
    </source>
</evidence>
<evidence type="ECO:0000256" key="4">
    <source>
        <dbReference type="ARBA" id="ARBA00023002"/>
    </source>
</evidence>
<feature type="domain" description="Glucose-methanol-choline oxidoreductase C-terminal" evidence="7">
    <location>
        <begin position="393"/>
        <end position="525"/>
    </location>
</feature>
<feature type="compositionally biased region" description="Basic and acidic residues" evidence="5">
    <location>
        <begin position="1"/>
        <end position="12"/>
    </location>
</feature>
<dbReference type="HOGENOM" id="CLU_008878_1_1_1"/>
<dbReference type="InterPro" id="IPR036188">
    <property type="entry name" value="FAD/NAD-bd_sf"/>
</dbReference>
<dbReference type="GO" id="GO:0050660">
    <property type="term" value="F:flavin adenine dinucleotide binding"/>
    <property type="evidence" value="ECO:0007669"/>
    <property type="project" value="InterPro"/>
</dbReference>
<evidence type="ECO:0008006" key="9">
    <source>
        <dbReference type="Google" id="ProtNLM"/>
    </source>
</evidence>
<dbReference type="ExpressionAtlas" id="C4J4H6">
    <property type="expression patterns" value="baseline and differential"/>
</dbReference>
<dbReference type="PANTHER" id="PTHR46056:SF2">
    <property type="entry name" value="OS10G0474800 PROTEIN"/>
    <property type="match status" value="1"/>
</dbReference>
<evidence type="ECO:0000256" key="5">
    <source>
        <dbReference type="SAM" id="MobiDB-lite"/>
    </source>
</evidence>
<dbReference type="InterPro" id="IPR000172">
    <property type="entry name" value="GMC_OxRdtase_N"/>
</dbReference>
<keyword evidence="4" id="KW-0560">Oxidoreductase</keyword>
<dbReference type="InterPro" id="IPR007867">
    <property type="entry name" value="GMC_OxRtase_C"/>
</dbReference>
<dbReference type="AlphaFoldDB" id="C4J4H6"/>
<evidence type="ECO:0000259" key="6">
    <source>
        <dbReference type="Pfam" id="PF00732"/>
    </source>
</evidence>
<dbReference type="Gene3D" id="3.50.50.60">
    <property type="entry name" value="FAD/NAD(P)-binding domain"/>
    <property type="match status" value="2"/>
</dbReference>
<feature type="domain" description="Glucose-methanol-choline oxidoreductase N-terminal" evidence="6">
    <location>
        <begin position="109"/>
        <end position="303"/>
    </location>
</feature>
<dbReference type="Pfam" id="PF05199">
    <property type="entry name" value="GMC_oxred_C"/>
    <property type="match status" value="1"/>
</dbReference>